<gene>
    <name evidence="3" type="ORF">BJ963_000012</name>
</gene>
<keyword evidence="4" id="KW-1185">Reference proteome</keyword>
<feature type="transmembrane region" description="Helical" evidence="2">
    <location>
        <begin position="84"/>
        <end position="102"/>
    </location>
</feature>
<feature type="compositionally biased region" description="Polar residues" evidence="1">
    <location>
        <begin position="472"/>
        <end position="486"/>
    </location>
</feature>
<protein>
    <submittedName>
        <fullName evidence="3">Enterochelin esterase-like enzyme</fullName>
    </submittedName>
</protein>
<feature type="transmembrane region" description="Helical" evidence="2">
    <location>
        <begin position="20"/>
        <end position="40"/>
    </location>
</feature>
<sequence length="508" mass="53167">MDDLFASVRAAVLQVDMLSGPAPVLVYLAATTGLLAVLLWRPSRRWLLFSVLAAVVGILAAVALWLICVRWLDLFGGGLGLPTYAWLAATLAGVAIAMVSLVRRGALRRAVSAVTVIAVAVAGVFAINAEFGINRTLGNLLNVVVNSPIHLTPPSDDAVTPSAGSPLWKTWHPPAEMPSAGRTGTASIPNTASGFAARPAGVYLPPAALVPHPPRLPVVLMLMGQPGSPDPGPISRVLDAYAAKNNGLAPIVLVADQTGEKVADTGCVDSTAYGRSRTYLLKDVIPWMRTHLNVLPDPRFWTVAGYSNGGQCAISLGAEHPELFRTIISASGEEFPGASNPAHALTTLFGGDRDRLEREKPVTLLSMRQFPGSTAVFTAAKDDPHYLEVARRLATAARAAGMNTQLRELDRGGHGAGALIGGLTDGFAVAYPVLGLSRPGVEASARGLAPSSFHVPPPGPPGGDRLPPDGGSSQAVAQRAWTQRNRPATAVPTLTCERKQPCRTPTSD</sequence>
<reference evidence="3 4" key="1">
    <citation type="submission" date="2020-07" db="EMBL/GenBank/DDBJ databases">
        <title>Sequencing the genomes of 1000 actinobacteria strains.</title>
        <authorList>
            <person name="Klenk H.-P."/>
        </authorList>
    </citation>
    <scope>NUCLEOTIDE SEQUENCE [LARGE SCALE GENOMIC DNA]</scope>
    <source>
        <strain evidence="3 4">DSM 23871</strain>
    </source>
</reference>
<dbReference type="GO" id="GO:0016747">
    <property type="term" value="F:acyltransferase activity, transferring groups other than amino-acyl groups"/>
    <property type="evidence" value="ECO:0007669"/>
    <property type="project" value="TreeGrafter"/>
</dbReference>
<dbReference type="RefSeq" id="WP_343037194.1">
    <property type="nucleotide sequence ID" value="NZ_BAAAPX010000001.1"/>
</dbReference>
<feature type="transmembrane region" description="Helical" evidence="2">
    <location>
        <begin position="109"/>
        <end position="127"/>
    </location>
</feature>
<proteinExistence type="predicted"/>
<name>A0A852SUU0_9MICO</name>
<keyword evidence="2" id="KW-0812">Transmembrane</keyword>
<feature type="region of interest" description="Disordered" evidence="1">
    <location>
        <begin position="447"/>
        <end position="508"/>
    </location>
</feature>
<accession>A0A852SUU0</accession>
<dbReference type="Proteomes" id="UP000589620">
    <property type="component" value="Unassembled WGS sequence"/>
</dbReference>
<dbReference type="PANTHER" id="PTHR48098:SF1">
    <property type="entry name" value="DIACYLGLYCEROL ACYLTRANSFERASE_MYCOLYLTRANSFERASE AG85A"/>
    <property type="match status" value="1"/>
</dbReference>
<dbReference type="InterPro" id="IPR029058">
    <property type="entry name" value="AB_hydrolase_fold"/>
</dbReference>
<evidence type="ECO:0000313" key="4">
    <source>
        <dbReference type="Proteomes" id="UP000589620"/>
    </source>
</evidence>
<dbReference type="Pfam" id="PF00756">
    <property type="entry name" value="Esterase"/>
    <property type="match status" value="1"/>
</dbReference>
<dbReference type="InterPro" id="IPR000801">
    <property type="entry name" value="Esterase-like"/>
</dbReference>
<evidence type="ECO:0000256" key="2">
    <source>
        <dbReference type="SAM" id="Phobius"/>
    </source>
</evidence>
<evidence type="ECO:0000313" key="3">
    <source>
        <dbReference type="EMBL" id="NYD72493.1"/>
    </source>
</evidence>
<keyword evidence="2" id="KW-1133">Transmembrane helix</keyword>
<dbReference type="EMBL" id="JACCBJ010000001">
    <property type="protein sequence ID" value="NYD72493.1"/>
    <property type="molecule type" value="Genomic_DNA"/>
</dbReference>
<comment type="caution">
    <text evidence="3">The sequence shown here is derived from an EMBL/GenBank/DDBJ whole genome shotgun (WGS) entry which is preliminary data.</text>
</comment>
<dbReference type="SUPFAM" id="SSF53474">
    <property type="entry name" value="alpha/beta-Hydrolases"/>
    <property type="match status" value="1"/>
</dbReference>
<keyword evidence="2" id="KW-0472">Membrane</keyword>
<organism evidence="3 4">
    <name type="scientific">Leifsonia soli</name>
    <dbReference type="NCBI Taxonomy" id="582665"/>
    <lineage>
        <taxon>Bacteria</taxon>
        <taxon>Bacillati</taxon>
        <taxon>Actinomycetota</taxon>
        <taxon>Actinomycetes</taxon>
        <taxon>Micrococcales</taxon>
        <taxon>Microbacteriaceae</taxon>
        <taxon>Leifsonia</taxon>
    </lineage>
</organism>
<dbReference type="AlphaFoldDB" id="A0A852SUU0"/>
<evidence type="ECO:0000256" key="1">
    <source>
        <dbReference type="SAM" id="MobiDB-lite"/>
    </source>
</evidence>
<feature type="transmembrane region" description="Helical" evidence="2">
    <location>
        <begin position="47"/>
        <end position="72"/>
    </location>
</feature>
<dbReference type="PANTHER" id="PTHR48098">
    <property type="entry name" value="ENTEROCHELIN ESTERASE-RELATED"/>
    <property type="match status" value="1"/>
</dbReference>
<dbReference type="Gene3D" id="3.40.50.1820">
    <property type="entry name" value="alpha/beta hydrolase"/>
    <property type="match status" value="1"/>
</dbReference>
<dbReference type="InterPro" id="IPR050583">
    <property type="entry name" value="Mycobacterial_A85_antigen"/>
</dbReference>